<dbReference type="AlphaFoldDB" id="A0A5C6CJI7"/>
<sequence length="194" mass="21157">MIRSTFTSLRTDERAGRADNHRLLLSGVSEAISACKSTVATAKASRYPIQVVAIDPQPNPCDPPRPIYDAATRPMARRFFSPKRGPSIVIAVSALLGGIKMMGRWHDQVSIKHSSVTGMSWERARLANGHVLRTGDSQKASMERITIMKWACETRAEVQSRVGCGSLGGGASIVTSKKIGRKWNAVAFGDFWLC</sequence>
<comment type="caution">
    <text evidence="1">The sequence shown here is derived from an EMBL/GenBank/DDBJ whole genome shotgun (WGS) entry which is preliminary data.</text>
</comment>
<reference evidence="1 2" key="1">
    <citation type="submission" date="2019-02" db="EMBL/GenBank/DDBJ databases">
        <title>Deep-cultivation of Planctomycetes and their phenomic and genomic characterization uncovers novel biology.</title>
        <authorList>
            <person name="Wiegand S."/>
            <person name="Jogler M."/>
            <person name="Boedeker C."/>
            <person name="Pinto D."/>
            <person name="Vollmers J."/>
            <person name="Rivas-Marin E."/>
            <person name="Kohn T."/>
            <person name="Peeters S.H."/>
            <person name="Heuer A."/>
            <person name="Rast P."/>
            <person name="Oberbeckmann S."/>
            <person name="Bunk B."/>
            <person name="Jeske O."/>
            <person name="Meyerdierks A."/>
            <person name="Storesund J.E."/>
            <person name="Kallscheuer N."/>
            <person name="Luecker S."/>
            <person name="Lage O.M."/>
            <person name="Pohl T."/>
            <person name="Merkel B.J."/>
            <person name="Hornburger P."/>
            <person name="Mueller R.-W."/>
            <person name="Bruemmer F."/>
            <person name="Labrenz M."/>
            <person name="Spormann A.M."/>
            <person name="Op Den Camp H."/>
            <person name="Overmann J."/>
            <person name="Amann R."/>
            <person name="Jetten M.S.M."/>
            <person name="Mascher T."/>
            <person name="Medema M.H."/>
            <person name="Devos D.P."/>
            <person name="Kaster A.-K."/>
            <person name="Ovreas L."/>
            <person name="Rohde M."/>
            <person name="Galperin M.Y."/>
            <person name="Jogler C."/>
        </authorList>
    </citation>
    <scope>NUCLEOTIDE SEQUENCE [LARGE SCALE GENOMIC DNA]</scope>
    <source>
        <strain evidence="1 2">Pla52o</strain>
    </source>
</reference>
<proteinExistence type="predicted"/>
<protein>
    <submittedName>
        <fullName evidence="1">Uncharacterized protein</fullName>
    </submittedName>
</protein>
<keyword evidence="2" id="KW-1185">Reference proteome</keyword>
<gene>
    <name evidence="1" type="ORF">Pla52o_25020</name>
</gene>
<organism evidence="1 2">
    <name type="scientific">Novipirellula galeiformis</name>
    <dbReference type="NCBI Taxonomy" id="2528004"/>
    <lineage>
        <taxon>Bacteria</taxon>
        <taxon>Pseudomonadati</taxon>
        <taxon>Planctomycetota</taxon>
        <taxon>Planctomycetia</taxon>
        <taxon>Pirellulales</taxon>
        <taxon>Pirellulaceae</taxon>
        <taxon>Novipirellula</taxon>
    </lineage>
</organism>
<evidence type="ECO:0000313" key="2">
    <source>
        <dbReference type="Proteomes" id="UP000316304"/>
    </source>
</evidence>
<dbReference type="EMBL" id="SJPT01000004">
    <property type="protein sequence ID" value="TWU22969.1"/>
    <property type="molecule type" value="Genomic_DNA"/>
</dbReference>
<dbReference type="Proteomes" id="UP000316304">
    <property type="component" value="Unassembled WGS sequence"/>
</dbReference>
<evidence type="ECO:0000313" key="1">
    <source>
        <dbReference type="EMBL" id="TWU22969.1"/>
    </source>
</evidence>
<name>A0A5C6CJI7_9BACT</name>
<accession>A0A5C6CJI7</accession>